<evidence type="ECO:0000313" key="6">
    <source>
        <dbReference type="Proteomes" id="UP001609175"/>
    </source>
</evidence>
<proteinExistence type="inferred from homology"/>
<evidence type="ECO:0000313" key="4">
    <source>
        <dbReference type="EMBL" id="MFH5228338.1"/>
    </source>
</evidence>
<dbReference type="Proteomes" id="UP001609219">
    <property type="component" value="Unassembled WGS sequence"/>
</dbReference>
<dbReference type="InterPro" id="IPR051416">
    <property type="entry name" value="phD-YefM_TA_antitoxins"/>
</dbReference>
<evidence type="ECO:0000313" key="3">
    <source>
        <dbReference type="EMBL" id="MFH5208191.1"/>
    </source>
</evidence>
<gene>
    <name evidence="5" type="ORF">ACHIPV_04965</name>
    <name evidence="3" type="ORF">ACHIPZ_08215</name>
    <name evidence="4" type="ORF">ACHIRB_07065</name>
</gene>
<evidence type="ECO:0000313" key="7">
    <source>
        <dbReference type="Proteomes" id="UP001609176"/>
    </source>
</evidence>
<protein>
    <recommendedName>
        <fullName evidence="2">Antitoxin</fullName>
    </recommendedName>
</protein>
<accession>A0ABW7JJQ7</accession>
<dbReference type="NCBIfam" id="TIGR01552">
    <property type="entry name" value="phd_fam"/>
    <property type="match status" value="1"/>
</dbReference>
<dbReference type="Gene3D" id="3.40.1620.10">
    <property type="entry name" value="YefM-like domain"/>
    <property type="match status" value="1"/>
</dbReference>
<dbReference type="RefSeq" id="WP_395113634.1">
    <property type="nucleotide sequence ID" value="NZ_JBIMSN010000026.1"/>
</dbReference>
<dbReference type="PANTHER" id="PTHR35377">
    <property type="entry name" value="ANTITOXIN VAPB49-RELATED-RELATED"/>
    <property type="match status" value="1"/>
</dbReference>
<keyword evidence="8" id="KW-1185">Reference proteome</keyword>
<organism evidence="3 6">
    <name type="scientific">Antrihabitans spumae</name>
    <dbReference type="NCBI Taxonomy" id="3373370"/>
    <lineage>
        <taxon>Bacteria</taxon>
        <taxon>Bacillati</taxon>
        <taxon>Actinomycetota</taxon>
        <taxon>Actinomycetes</taxon>
        <taxon>Mycobacteriales</taxon>
        <taxon>Nocardiaceae</taxon>
        <taxon>Antrihabitans</taxon>
    </lineage>
</organism>
<sequence length="82" mass="9129">METVGLRELRQEASELVRRVEAGEEITITVAGRPAARLVTATSRTWRQWDALAELFSGPADPAWDADRANLDHGVRDPWASE</sequence>
<comment type="similarity">
    <text evidence="1 2">Belongs to the phD/YefM antitoxin family.</text>
</comment>
<reference evidence="6 7" key="1">
    <citation type="submission" date="2024-10" db="EMBL/GenBank/DDBJ databases">
        <authorList>
            <person name="Riesco R."/>
        </authorList>
    </citation>
    <scope>NUCLEOTIDE SEQUENCE [LARGE SCALE GENOMIC DNA]</scope>
    <source>
        <strain evidence="5 7">NCIMB 15448</strain>
        <strain evidence="3 6">NCIMB 15449</strain>
        <strain evidence="4 8">NCIMB 15450</strain>
    </source>
</reference>
<evidence type="ECO:0000313" key="5">
    <source>
        <dbReference type="EMBL" id="MFH5241235.1"/>
    </source>
</evidence>
<dbReference type="InterPro" id="IPR036165">
    <property type="entry name" value="YefM-like_sf"/>
</dbReference>
<evidence type="ECO:0000256" key="1">
    <source>
        <dbReference type="ARBA" id="ARBA00009981"/>
    </source>
</evidence>
<name>A0ABW7JJQ7_9NOCA</name>
<comment type="function">
    <text evidence="2">Antitoxin component of a type II toxin-antitoxin (TA) system.</text>
</comment>
<dbReference type="PANTHER" id="PTHR35377:SF5">
    <property type="entry name" value="ANTITOXIN VAPB46"/>
    <property type="match status" value="1"/>
</dbReference>
<evidence type="ECO:0000256" key="2">
    <source>
        <dbReference type="RuleBase" id="RU362080"/>
    </source>
</evidence>
<dbReference type="EMBL" id="JBIMSN010000026">
    <property type="protein sequence ID" value="MFH5228338.1"/>
    <property type="molecule type" value="Genomic_DNA"/>
</dbReference>
<dbReference type="Proteomes" id="UP001609175">
    <property type="component" value="Unassembled WGS sequence"/>
</dbReference>
<dbReference type="Pfam" id="PF02604">
    <property type="entry name" value="PhdYeFM_antitox"/>
    <property type="match status" value="1"/>
</dbReference>
<dbReference type="EMBL" id="JBIMSO010000038">
    <property type="protein sequence ID" value="MFH5208191.1"/>
    <property type="molecule type" value="Genomic_DNA"/>
</dbReference>
<evidence type="ECO:0000313" key="8">
    <source>
        <dbReference type="Proteomes" id="UP001609219"/>
    </source>
</evidence>
<comment type="caution">
    <text evidence="3">The sequence shown here is derived from an EMBL/GenBank/DDBJ whole genome shotgun (WGS) entry which is preliminary data.</text>
</comment>
<dbReference type="SUPFAM" id="SSF143120">
    <property type="entry name" value="YefM-like"/>
    <property type="match status" value="1"/>
</dbReference>
<dbReference type="InterPro" id="IPR006442">
    <property type="entry name" value="Antitoxin_Phd/YefM"/>
</dbReference>
<dbReference type="Proteomes" id="UP001609176">
    <property type="component" value="Unassembled WGS sequence"/>
</dbReference>
<dbReference type="EMBL" id="JBIMSP010000005">
    <property type="protein sequence ID" value="MFH5241235.1"/>
    <property type="molecule type" value="Genomic_DNA"/>
</dbReference>